<reference evidence="2 3" key="1">
    <citation type="submission" date="2020-02" db="EMBL/GenBank/DDBJ databases">
        <authorList>
            <person name="Ma Q."/>
            <person name="Huang Y."/>
            <person name="Song X."/>
            <person name="Pei D."/>
        </authorList>
    </citation>
    <scope>NUCLEOTIDE SEQUENCE [LARGE SCALE GENOMIC DNA]</scope>
    <source>
        <strain evidence="2">Sxm20200214</strain>
        <tissue evidence="2">Leaf</tissue>
    </source>
</reference>
<dbReference type="AlphaFoldDB" id="A0A8X7SCY4"/>
<proteinExistence type="predicted"/>
<feature type="region of interest" description="Disordered" evidence="1">
    <location>
        <begin position="1"/>
        <end position="170"/>
    </location>
</feature>
<comment type="caution">
    <text evidence="2">The sequence shown here is derived from an EMBL/GenBank/DDBJ whole genome shotgun (WGS) entry which is preliminary data.</text>
</comment>
<sequence>MSKIMPRVFKSILHTSSVSHGTTVSERSKGRTNDNDPPLTASARGPPEDTSASERQPAEGDVIPEPTEKRPMAIELSDTSAEDQGDDQNEETDKNLSDPNLTESELNVGVNPAELLSGGNDEAPAVDDQEVSLAKEQEANVSVPESANAGLETSREPEVCAEDVNGPAKG</sequence>
<organism evidence="2 3">
    <name type="scientific">Brassica carinata</name>
    <name type="common">Ethiopian mustard</name>
    <name type="synonym">Abyssinian cabbage</name>
    <dbReference type="NCBI Taxonomy" id="52824"/>
    <lineage>
        <taxon>Eukaryota</taxon>
        <taxon>Viridiplantae</taxon>
        <taxon>Streptophyta</taxon>
        <taxon>Embryophyta</taxon>
        <taxon>Tracheophyta</taxon>
        <taxon>Spermatophyta</taxon>
        <taxon>Magnoliopsida</taxon>
        <taxon>eudicotyledons</taxon>
        <taxon>Gunneridae</taxon>
        <taxon>Pentapetalae</taxon>
        <taxon>rosids</taxon>
        <taxon>malvids</taxon>
        <taxon>Brassicales</taxon>
        <taxon>Brassicaceae</taxon>
        <taxon>Brassiceae</taxon>
        <taxon>Brassica</taxon>
    </lineage>
</organism>
<evidence type="ECO:0000256" key="1">
    <source>
        <dbReference type="SAM" id="MobiDB-lite"/>
    </source>
</evidence>
<dbReference type="Proteomes" id="UP000886595">
    <property type="component" value="Unassembled WGS sequence"/>
</dbReference>
<name>A0A8X7SCY4_BRACI</name>
<keyword evidence="3" id="KW-1185">Reference proteome</keyword>
<protein>
    <submittedName>
        <fullName evidence="2">Uncharacterized protein</fullName>
    </submittedName>
</protein>
<feature type="compositionally biased region" description="Acidic residues" evidence="1">
    <location>
        <begin position="80"/>
        <end position="90"/>
    </location>
</feature>
<accession>A0A8X7SCY4</accession>
<evidence type="ECO:0000313" key="3">
    <source>
        <dbReference type="Proteomes" id="UP000886595"/>
    </source>
</evidence>
<gene>
    <name evidence="2" type="ORF">Bca52824_032916</name>
</gene>
<feature type="compositionally biased region" description="Low complexity" evidence="1">
    <location>
        <begin position="14"/>
        <end position="25"/>
    </location>
</feature>
<evidence type="ECO:0000313" key="2">
    <source>
        <dbReference type="EMBL" id="KAG2304265.1"/>
    </source>
</evidence>
<dbReference type="EMBL" id="JAAMPC010000007">
    <property type="protein sequence ID" value="KAG2304265.1"/>
    <property type="molecule type" value="Genomic_DNA"/>
</dbReference>